<evidence type="ECO:0000256" key="5">
    <source>
        <dbReference type="SAM" id="Phobius"/>
    </source>
</evidence>
<evidence type="ECO:0000256" key="1">
    <source>
        <dbReference type="ARBA" id="ARBA00004141"/>
    </source>
</evidence>
<dbReference type="AlphaFoldDB" id="A0A443SNX2"/>
<dbReference type="EMBL" id="NCKV01001017">
    <property type="protein sequence ID" value="RWS29214.1"/>
    <property type="molecule type" value="Genomic_DNA"/>
</dbReference>
<dbReference type="STRING" id="299467.A0A443SNX2"/>
<keyword evidence="4 5" id="KW-0472">Membrane</keyword>
<dbReference type="GO" id="GO:0022857">
    <property type="term" value="F:transmembrane transporter activity"/>
    <property type="evidence" value="ECO:0007669"/>
    <property type="project" value="InterPro"/>
</dbReference>
<evidence type="ECO:0000313" key="8">
    <source>
        <dbReference type="Proteomes" id="UP000288716"/>
    </source>
</evidence>
<dbReference type="InterPro" id="IPR005828">
    <property type="entry name" value="MFS_sugar_transport-like"/>
</dbReference>
<feature type="transmembrane region" description="Helical" evidence="5">
    <location>
        <begin position="480"/>
        <end position="503"/>
    </location>
</feature>
<comment type="caution">
    <text evidence="7">The sequence shown here is derived from an EMBL/GenBank/DDBJ whole genome shotgun (WGS) entry which is preliminary data.</text>
</comment>
<comment type="subcellular location">
    <subcellularLocation>
        <location evidence="1">Membrane</location>
        <topology evidence="1">Multi-pass membrane protein</topology>
    </subcellularLocation>
</comment>
<evidence type="ECO:0000259" key="6">
    <source>
        <dbReference type="PROSITE" id="PS50850"/>
    </source>
</evidence>
<feature type="transmembrane region" description="Helical" evidence="5">
    <location>
        <begin position="354"/>
        <end position="372"/>
    </location>
</feature>
<feature type="transmembrane region" description="Helical" evidence="5">
    <location>
        <begin position="32"/>
        <end position="55"/>
    </location>
</feature>
<protein>
    <submittedName>
        <fullName evidence="7">Solute carrier family 22 member 6-like protein</fullName>
    </submittedName>
</protein>
<dbReference type="InterPro" id="IPR036259">
    <property type="entry name" value="MFS_trans_sf"/>
</dbReference>
<dbReference type="Gene3D" id="1.20.1250.20">
    <property type="entry name" value="MFS general substrate transporter like domains"/>
    <property type="match status" value="1"/>
</dbReference>
<sequence length="520" mass="58830">MQSPKLSSQITADYILVNYVGTFGKFQKWLTVYMCFLIGPLMAFNMTTQLLILVIPPHWCSYDAFETGLSSTNAAEKANFIPRINNDTFHSCSMYQNINLNSTAFNSKTVYCPNGWKYDNRLIYSTPVSENSWVCKQSWRVYFIHSMYWASSAIGVIVFGVLSDHYGRVKATKICFSLSGIAGIATVFVSKNFYLFVFFRMMMGFCAYEGMIPLIHVTEFVDSSKRLLVSMGYFAFMSLTSGLLPWFAYSIGNWKLLSLVTSSLMFLVPLISIFMPESVRWLMAKGKINQAKKNIEIVATFNGQVTSGYILDNIQFFTKPSQPLRRIFSYRKFLVSSAFVGSNVYSSTLSKHPFFLISANSLIDIISAIAVARLADKFGRKKVTFYNCFLCFIFFSSTVFLKKSEQYLMIDYSFITDDSKIFLVAFFLARLTLTAVFNIKLLYGPEVYPTAVRNRAVAVRMAIGSIGCFISPLIVGLRFLNQTVCLLIFGIFIALAGIIMIFLPETKGKQLPETLDDTEN</sequence>
<feature type="transmembrane region" description="Helical" evidence="5">
    <location>
        <begin position="227"/>
        <end position="248"/>
    </location>
</feature>
<accession>A0A443SNX2</accession>
<keyword evidence="2 5" id="KW-0812">Transmembrane</keyword>
<feature type="transmembrane region" description="Helical" evidence="5">
    <location>
        <begin position="455"/>
        <end position="474"/>
    </location>
</feature>
<dbReference type="Pfam" id="PF00083">
    <property type="entry name" value="Sugar_tr"/>
    <property type="match status" value="1"/>
</dbReference>
<dbReference type="VEuPathDB" id="VectorBase:LDEU002826"/>
<feature type="transmembrane region" description="Helical" evidence="5">
    <location>
        <begin position="254"/>
        <end position="275"/>
    </location>
</feature>
<evidence type="ECO:0000256" key="2">
    <source>
        <dbReference type="ARBA" id="ARBA00022692"/>
    </source>
</evidence>
<feature type="transmembrane region" description="Helical" evidence="5">
    <location>
        <begin position="421"/>
        <end position="443"/>
    </location>
</feature>
<dbReference type="OrthoDB" id="6884957at2759"/>
<feature type="transmembrane region" description="Helical" evidence="5">
    <location>
        <begin position="384"/>
        <end position="401"/>
    </location>
</feature>
<name>A0A443SNX2_9ACAR</name>
<reference evidence="7 8" key="1">
    <citation type="journal article" date="2018" name="Gigascience">
        <title>Genomes of trombidid mites reveal novel predicted allergens and laterally-transferred genes associated with secondary metabolism.</title>
        <authorList>
            <person name="Dong X."/>
            <person name="Chaisiri K."/>
            <person name="Xia D."/>
            <person name="Armstrong S.D."/>
            <person name="Fang Y."/>
            <person name="Donnelly M.J."/>
            <person name="Kadowaki T."/>
            <person name="McGarry J.W."/>
            <person name="Darby A.C."/>
            <person name="Makepeace B.L."/>
        </authorList>
    </citation>
    <scope>NUCLEOTIDE SEQUENCE [LARGE SCALE GENOMIC DNA]</scope>
    <source>
        <strain evidence="7">UoL-UT</strain>
    </source>
</reference>
<gene>
    <name evidence="7" type="ORF">B4U80_09265</name>
</gene>
<feature type="non-terminal residue" evidence="7">
    <location>
        <position position="520"/>
    </location>
</feature>
<evidence type="ECO:0000313" key="7">
    <source>
        <dbReference type="EMBL" id="RWS29214.1"/>
    </source>
</evidence>
<dbReference type="SUPFAM" id="SSF103473">
    <property type="entry name" value="MFS general substrate transporter"/>
    <property type="match status" value="1"/>
</dbReference>
<organism evidence="7 8">
    <name type="scientific">Leptotrombidium deliense</name>
    <dbReference type="NCBI Taxonomy" id="299467"/>
    <lineage>
        <taxon>Eukaryota</taxon>
        <taxon>Metazoa</taxon>
        <taxon>Ecdysozoa</taxon>
        <taxon>Arthropoda</taxon>
        <taxon>Chelicerata</taxon>
        <taxon>Arachnida</taxon>
        <taxon>Acari</taxon>
        <taxon>Acariformes</taxon>
        <taxon>Trombidiformes</taxon>
        <taxon>Prostigmata</taxon>
        <taxon>Anystina</taxon>
        <taxon>Parasitengona</taxon>
        <taxon>Trombiculoidea</taxon>
        <taxon>Trombiculidae</taxon>
        <taxon>Leptotrombidium</taxon>
    </lineage>
</organism>
<evidence type="ECO:0000256" key="4">
    <source>
        <dbReference type="ARBA" id="ARBA00023136"/>
    </source>
</evidence>
<keyword evidence="8" id="KW-1185">Reference proteome</keyword>
<feature type="transmembrane region" description="Helical" evidence="5">
    <location>
        <begin position="174"/>
        <end position="190"/>
    </location>
</feature>
<dbReference type="InterPro" id="IPR020846">
    <property type="entry name" value="MFS_dom"/>
</dbReference>
<keyword evidence="3 5" id="KW-1133">Transmembrane helix</keyword>
<dbReference type="PANTHER" id="PTHR24064">
    <property type="entry name" value="SOLUTE CARRIER FAMILY 22 MEMBER"/>
    <property type="match status" value="1"/>
</dbReference>
<feature type="transmembrane region" description="Helical" evidence="5">
    <location>
        <begin position="142"/>
        <end position="162"/>
    </location>
</feature>
<evidence type="ECO:0000256" key="3">
    <source>
        <dbReference type="ARBA" id="ARBA00022989"/>
    </source>
</evidence>
<proteinExistence type="predicted"/>
<dbReference type="Proteomes" id="UP000288716">
    <property type="component" value="Unassembled WGS sequence"/>
</dbReference>
<dbReference type="PROSITE" id="PS50850">
    <property type="entry name" value="MFS"/>
    <property type="match status" value="1"/>
</dbReference>
<dbReference type="GO" id="GO:0016020">
    <property type="term" value="C:membrane"/>
    <property type="evidence" value="ECO:0007669"/>
    <property type="project" value="UniProtKB-SubCell"/>
</dbReference>
<feature type="domain" description="Major facilitator superfamily (MFS) profile" evidence="6">
    <location>
        <begin position="92"/>
        <end position="508"/>
    </location>
</feature>